<dbReference type="InterPro" id="IPR056787">
    <property type="entry name" value="OB_HELZ2"/>
</dbReference>
<organism evidence="3 4">
    <name type="scientific">Mya arenaria</name>
    <name type="common">Soft-shell clam</name>
    <dbReference type="NCBI Taxonomy" id="6604"/>
    <lineage>
        <taxon>Eukaryota</taxon>
        <taxon>Metazoa</taxon>
        <taxon>Spiralia</taxon>
        <taxon>Lophotrochozoa</taxon>
        <taxon>Mollusca</taxon>
        <taxon>Bivalvia</taxon>
        <taxon>Autobranchia</taxon>
        <taxon>Heteroconchia</taxon>
        <taxon>Euheterodonta</taxon>
        <taxon>Imparidentia</taxon>
        <taxon>Neoheterodontei</taxon>
        <taxon>Myida</taxon>
        <taxon>Myoidea</taxon>
        <taxon>Myidae</taxon>
        <taxon>Mya</taxon>
    </lineage>
</organism>
<dbReference type="InterPro" id="IPR027417">
    <property type="entry name" value="P-loop_NTPase"/>
</dbReference>
<feature type="domain" description="RNB" evidence="2">
    <location>
        <begin position="571"/>
        <end position="935"/>
    </location>
</feature>
<dbReference type="SMART" id="SM00955">
    <property type="entry name" value="RNB"/>
    <property type="match status" value="1"/>
</dbReference>
<dbReference type="Pfam" id="PF00773">
    <property type="entry name" value="RNB"/>
    <property type="match status" value="1"/>
</dbReference>
<feature type="compositionally biased region" description="Basic and acidic residues" evidence="1">
    <location>
        <begin position="133"/>
        <end position="146"/>
    </location>
</feature>
<evidence type="ECO:0000313" key="3">
    <source>
        <dbReference type="EMBL" id="WAR23841.1"/>
    </source>
</evidence>
<accession>A0ABY7FSY4</accession>
<evidence type="ECO:0000256" key="1">
    <source>
        <dbReference type="SAM" id="MobiDB-lite"/>
    </source>
</evidence>
<dbReference type="InterPro" id="IPR050180">
    <property type="entry name" value="RNR_Ribonuclease"/>
</dbReference>
<dbReference type="SUPFAM" id="SSF50249">
    <property type="entry name" value="Nucleic acid-binding proteins"/>
    <property type="match status" value="2"/>
</dbReference>
<dbReference type="InterPro" id="IPR012340">
    <property type="entry name" value="NA-bd_OB-fold"/>
</dbReference>
<dbReference type="InterPro" id="IPR047187">
    <property type="entry name" value="SF1_C_Upf1"/>
</dbReference>
<feature type="region of interest" description="Disordered" evidence="1">
    <location>
        <begin position="1921"/>
        <end position="1948"/>
    </location>
</feature>
<feature type="non-terminal residue" evidence="3">
    <location>
        <position position="1"/>
    </location>
</feature>
<dbReference type="EMBL" id="CP111024">
    <property type="protein sequence ID" value="WAR23841.1"/>
    <property type="molecule type" value="Genomic_DNA"/>
</dbReference>
<protein>
    <submittedName>
        <fullName evidence="3">HELZ2-like protein</fullName>
    </submittedName>
</protein>
<dbReference type="Pfam" id="PF25049">
    <property type="entry name" value="OB_HELZ2"/>
    <property type="match status" value="1"/>
</dbReference>
<feature type="compositionally biased region" description="Polar residues" evidence="1">
    <location>
        <begin position="153"/>
        <end position="164"/>
    </location>
</feature>
<name>A0ABY7FSY4_MYAAR</name>
<evidence type="ECO:0000313" key="4">
    <source>
        <dbReference type="Proteomes" id="UP001164746"/>
    </source>
</evidence>
<dbReference type="Pfam" id="PF13087">
    <property type="entry name" value="AAA_12"/>
    <property type="match status" value="1"/>
</dbReference>
<dbReference type="SUPFAM" id="SSF52540">
    <property type="entry name" value="P-loop containing nucleoside triphosphate hydrolases"/>
    <property type="match status" value="1"/>
</dbReference>
<dbReference type="InterPro" id="IPR041677">
    <property type="entry name" value="DNA2/NAM7_AAA_11"/>
</dbReference>
<dbReference type="PANTHER" id="PTHR23355">
    <property type="entry name" value="RIBONUCLEASE"/>
    <property type="match status" value="1"/>
</dbReference>
<proteinExistence type="predicted"/>
<evidence type="ECO:0000259" key="2">
    <source>
        <dbReference type="SMART" id="SM00955"/>
    </source>
</evidence>
<dbReference type="Gene3D" id="3.40.50.300">
    <property type="entry name" value="P-loop containing nucleotide triphosphate hydrolases"/>
    <property type="match status" value="2"/>
</dbReference>
<keyword evidence="4" id="KW-1185">Reference proteome</keyword>
<sequence length="1948" mass="223241">HVFISVLQEFCEYDDVEALEIWSRALVISKDFDLALQKCELALSYAKDADDIERLNKLKGEVEPNIPAKVQDENQNPDGDWLRGTNVMANGLAEGSEDSHRPATPRFGHHGKNKKRRKPKARGPALSSQADVDEARKAQIEAELTKFRRQRSSSECRPSQNTRSPIRDRSVDRLIYSRTTQNGHLGNDSGINPAVWRLQLDGHGARQRHESQNSVSSNISYEVASVFDSDSQYSSDFNDSASSNSSSYITTNIEDALDEIEIPEEGEQTSFYEQSCRQYNDNTQKGSQFAEADDKMLKNGVKFNMSFMHQFVDRHPDTINRDNFYDRAFTPDQMHERMLQNPKKYLRCMIQVQGSHEAFCTPIDSTHGSSVIEISGRSKIGQVFNEDEVLVELLDEKEEQDKRYGKVLGVLNRQRHKGKDHPVFICTLDNMESHLVQPMCKTIPKIHVINTNVLDRFGHKMKKFKVEVYEYDEHAEELFNPKIYDINAFGEKTYVFLVAMISWNPRHVYPLGAIVKIINWGSSIPKGLAVLNLQHDVPSLYKKETVKQMECISMAMGRRGGELDSQMLRDRTDLTNLNTFTIDPPESMDLDDALSVERIDERYRVGVHIADVSAFVQPGDPIDVEAFERSTTFYPGIRKPRHMIPEPMSSNICSLHANKNRLTLTIFFLLDNQGRPIQMEGNNYDIVESFIKSKAKLSYSQAQNFIMSTSEQSQLAQDVRTLFTLAKRIRLRRLGKAMFALTNDWEENLEEESQAQTLEAHYLVEEFMIMANKKVAEILCRRFDRCVPICRQPPPSEEGLQEFVKQNGVYIDVMSSFQDRNIIDRTRGTDNVLADKSGADKSVLVSQQLWMKMKKDPLFAARCLQKDTVFALQNVIYQQWLYIQEPAAYHCAASVTPEDGKHCSLNMYPYTHFTSPIRRYNDLVIHRLLKAYVRKLPNPYSKDQIDKICTHINSVNRRSKQYQRGCKALEEAVTLHETPEMMSCFIDDITDQGFTLCSPFLKNAKKANRALNYNLLNMDFRPEVKEDTKSTWDLVKATWRKRLYDFKGEPLQYPPDRGYTLELNPQKNVVFIQLHHWAKMLKSASKGMLEDLARHISAASSKANNQTTELDDVSTECRDLELLQPSTKFTMTFSRGQTVHVQMTAGPQKGLLVMKPMLYKMTNSINFCLLHAEDPVLHLFHYVNTCTLNQYKSVKQYLQRWIPLILMEAAEGIVRNEESCVIHNVPIKFTGRRGKFVLSLSHSETRNIELSGTESDDEDDCQSEGSARSYDWLCLKAPIPGTEKRSGEMRSVIDTLPNYWVGHAEVKSVKKKKDTEPSGKLTVHFDLHDKTPSVPLQMKDDPKTTNYSVEILKKSEVDRRTESFIKQLPSEKSSQKSLATYRDHAQIVDLIERDLCFTASDNQQDKTLPRNNRRQQEAIDKALTSKFTLIQGPPGTGKSYTAIKLMYLFDKINNILHKEGKPKKQVLFCGPSNKSVDLVAKWMLKKMRHYKPDFVRVYGRSIEDIDFPIPGRPFLSKKSTRTLHADPDLKSIALHNLIREKGKPYAEEIKALDKYFLSTNYAPDPEKVPKYVHLICEASIAEIRSHDIILCTTAVWSNPKVLEATRVHQVIVDEAGMCPEPQCLVPVIATKAEQVVLIGDHKQLRPIIMCRDTGELGLATSLFERYATASSAKNHPQICEFPSDKFYDKMLKTRQGVWNNNPLRIWPEDQYDTYPHVLIHVEGEEKKLTVSTEDGNEQSKSNEQEIEEVLRLYRYLGDQSDYEHVCILSQYNAQCSEIRRRLIEEKFQEAAINVNTVVSSQGGEWDYVIFSTVRSLPDYKIEKSPTLGWCKHNLGFITDRNQVNVALTRARKGLIIVGNKNLLACDAIWKTLVEHYERRGCIKNPCDFPPKGVEKTRQEIMRENQANARRMFGERIAKMGRRGNKVGEEGEEDEGEKDYRGMGRTNVC</sequence>
<dbReference type="PANTHER" id="PTHR23355:SF9">
    <property type="entry name" value="DIS3-LIKE EXONUCLEASE 2"/>
    <property type="match status" value="1"/>
</dbReference>
<dbReference type="Proteomes" id="UP001164746">
    <property type="component" value="Chromosome 13"/>
</dbReference>
<feature type="compositionally biased region" description="Basic residues" evidence="1">
    <location>
        <begin position="107"/>
        <end position="121"/>
    </location>
</feature>
<feature type="region of interest" description="Disordered" evidence="1">
    <location>
        <begin position="66"/>
        <end position="85"/>
    </location>
</feature>
<reference evidence="3" key="1">
    <citation type="submission" date="2022-11" db="EMBL/GenBank/DDBJ databases">
        <title>Centuries of genome instability and evolution in soft-shell clam transmissible cancer (bioRxiv).</title>
        <authorList>
            <person name="Hart S.F.M."/>
            <person name="Yonemitsu M.A."/>
            <person name="Giersch R.M."/>
            <person name="Beal B.F."/>
            <person name="Arriagada G."/>
            <person name="Davis B.W."/>
            <person name="Ostrander E.A."/>
            <person name="Goff S.P."/>
            <person name="Metzger M.J."/>
        </authorList>
    </citation>
    <scope>NUCLEOTIDE SEQUENCE</scope>
    <source>
        <strain evidence="3">MELC-2E11</strain>
        <tissue evidence="3">Siphon/mantle</tissue>
    </source>
</reference>
<feature type="region of interest" description="Disordered" evidence="1">
    <location>
        <begin position="92"/>
        <end position="172"/>
    </location>
</feature>
<dbReference type="Pfam" id="PF13086">
    <property type="entry name" value="AAA_11"/>
    <property type="match status" value="2"/>
</dbReference>
<dbReference type="InterPro" id="IPR041679">
    <property type="entry name" value="DNA2/NAM7-like_C"/>
</dbReference>
<dbReference type="CDD" id="cd18808">
    <property type="entry name" value="SF1_C_Upf1"/>
    <property type="match status" value="1"/>
</dbReference>
<gene>
    <name evidence="3" type="ORF">MAR_037510</name>
</gene>
<dbReference type="InterPro" id="IPR001900">
    <property type="entry name" value="RNase_II/R"/>
</dbReference>